<keyword evidence="1" id="KW-0812">Transmembrane</keyword>
<organism evidence="2 3">
    <name type="scientific">Mycoplasmopsis agassizii</name>
    <dbReference type="NCBI Taxonomy" id="33922"/>
    <lineage>
        <taxon>Bacteria</taxon>
        <taxon>Bacillati</taxon>
        <taxon>Mycoplasmatota</taxon>
        <taxon>Mycoplasmoidales</taxon>
        <taxon>Metamycoplasmataceae</taxon>
        <taxon>Mycoplasmopsis</taxon>
    </lineage>
</organism>
<evidence type="ECO:0000313" key="2">
    <source>
        <dbReference type="EMBL" id="PAF54733.1"/>
    </source>
</evidence>
<evidence type="ECO:0000256" key="1">
    <source>
        <dbReference type="SAM" id="Phobius"/>
    </source>
</evidence>
<sequence length="107" mass="12842">MFNLYDWVVIFVASFSHNIMSIFYLFIMNKLILWQKNKITTLLHDNDIPIITFFVKGALVNSKIKQIFLMEMIIWFFAWTAPLIIVSIYFWINVEFISDNQDIQPEK</sequence>
<evidence type="ECO:0000313" key="3">
    <source>
        <dbReference type="Proteomes" id="UP000217033"/>
    </source>
</evidence>
<keyword evidence="1" id="KW-1133">Transmembrane helix</keyword>
<dbReference type="Proteomes" id="UP000217033">
    <property type="component" value="Unassembled WGS sequence"/>
</dbReference>
<keyword evidence="3" id="KW-1185">Reference proteome</keyword>
<accession>A0ABX4H4N3</accession>
<protein>
    <submittedName>
        <fullName evidence="2">Uncharacterized protein</fullName>
    </submittedName>
</protein>
<feature type="transmembrane region" description="Helical" evidence="1">
    <location>
        <begin position="6"/>
        <end position="27"/>
    </location>
</feature>
<feature type="transmembrane region" description="Helical" evidence="1">
    <location>
        <begin position="72"/>
        <end position="92"/>
    </location>
</feature>
<reference evidence="2" key="1">
    <citation type="submission" date="2017-08" db="EMBL/GenBank/DDBJ databases">
        <authorList>
            <person name="Alvarez-Ponce D."/>
            <person name="Weitzman C.L."/>
            <person name="Tillett R.L."/>
            <person name="Sandmeier F.C."/>
            <person name="Tracy C.R."/>
        </authorList>
    </citation>
    <scope>NUCLEOTIDE SEQUENCE [LARGE SCALE GENOMIC DNA]</scope>
    <source>
        <strain evidence="2">PS6</strain>
    </source>
</reference>
<name>A0ABX4H4N3_9BACT</name>
<gene>
    <name evidence="2" type="ORF">CJF60_03265</name>
</gene>
<dbReference type="EMBL" id="NQMN01000002">
    <property type="protein sequence ID" value="PAF54733.1"/>
    <property type="molecule type" value="Genomic_DNA"/>
</dbReference>
<keyword evidence="1" id="KW-0472">Membrane</keyword>
<comment type="caution">
    <text evidence="2">The sequence shown here is derived from an EMBL/GenBank/DDBJ whole genome shotgun (WGS) entry which is preliminary data.</text>
</comment>
<proteinExistence type="predicted"/>